<feature type="domain" description="Pectinesterase inhibitor" evidence="6">
    <location>
        <begin position="29"/>
        <end position="179"/>
    </location>
</feature>
<dbReference type="PROSITE" id="PS00503">
    <property type="entry name" value="PECTINESTERASE_2"/>
    <property type="match status" value="1"/>
</dbReference>
<evidence type="ECO:0000259" key="6">
    <source>
        <dbReference type="SMART" id="SM00856"/>
    </source>
</evidence>
<dbReference type="Proteomes" id="UP000734854">
    <property type="component" value="Unassembled WGS sequence"/>
</dbReference>
<accession>A0A8J5L195</accession>
<evidence type="ECO:0000313" key="7">
    <source>
        <dbReference type="EMBL" id="KAG6507094.1"/>
    </source>
</evidence>
<comment type="pathway">
    <text evidence="1 5">Glycan metabolism; pectin degradation; 2-dehydro-3-deoxy-D-gluconate from pectin: step 1/5.</text>
</comment>
<keyword evidence="5" id="KW-0732">Signal</keyword>
<dbReference type="GO" id="GO:0045490">
    <property type="term" value="P:pectin catabolic process"/>
    <property type="evidence" value="ECO:0007669"/>
    <property type="project" value="UniProtKB-UniRule"/>
</dbReference>
<dbReference type="InterPro" id="IPR006501">
    <property type="entry name" value="Pectinesterase_inhib_dom"/>
</dbReference>
<reference evidence="7 8" key="1">
    <citation type="submission" date="2020-08" db="EMBL/GenBank/DDBJ databases">
        <title>Plant Genome Project.</title>
        <authorList>
            <person name="Zhang R.-G."/>
        </authorList>
    </citation>
    <scope>NUCLEOTIDE SEQUENCE [LARGE SCALE GENOMIC DNA]</scope>
    <source>
        <tissue evidence="7">Rhizome</tissue>
    </source>
</reference>
<dbReference type="SMART" id="SM00856">
    <property type="entry name" value="PMEI"/>
    <property type="match status" value="1"/>
</dbReference>
<comment type="caution">
    <text evidence="7">The sequence shown here is derived from an EMBL/GenBank/DDBJ whole genome shotgun (WGS) entry which is preliminary data.</text>
</comment>
<dbReference type="PANTHER" id="PTHR31707">
    <property type="entry name" value="PECTINESTERASE"/>
    <property type="match status" value="1"/>
</dbReference>
<keyword evidence="2 5" id="KW-0378">Hydrolase</keyword>
<evidence type="ECO:0000313" key="8">
    <source>
        <dbReference type="Proteomes" id="UP000734854"/>
    </source>
</evidence>
<dbReference type="Pfam" id="PF01095">
    <property type="entry name" value="Pectinesterase"/>
    <property type="match status" value="1"/>
</dbReference>
<dbReference type="UniPathway" id="UPA00545">
    <property type="reaction ID" value="UER00823"/>
</dbReference>
<dbReference type="AlphaFoldDB" id="A0A8J5L195"/>
<sequence>MQRPMLPPLFFIFFSFFPAIVLAGDITGHGGRDIEYWCGTTPHPEPCRYYLRGRGRSPKDKEEFYRLSLRVAFDLSLRARHHLRQRGPACRRSARARTAWLDCWKLYANTVLQLNRTLADAASRCRSATAFDSQTWLSAALTNLGTCLKGFNDTGASVAVIAPVTRCNVSELISNCLAINRYAASAAGRNASSSAAAPDHPPTWMTLSDTGSRHRRLLQSAQQANIVVAQDGSGNFRTIREALDAAARSQNRASSRFVIYVKAGVYDEILQVISSLNNLVMIGDGIGRTIITGSRSVANGYTTLSSATFSVFGDGFIARGITFRNTYGPGSQAVALMSASDRSAFYRCSIEGYQDTLFVYSQRQFYRECDISGTIDFIFGNAAVVLQRCNILARLPRHGESDVITAQGRSDPNQNTGIVVQRSTIRAAPDLARDRSGVRSYLGRPWMQYSRTVYMQNDIAGLIDPAGWLPFNGAFALDTLYYAEFRNTGPGSRMSRRVRWPGYHVVGRPSVVRPFTVSRFIAGRTWIPATGVPYDPTFD</sequence>
<dbReference type="OrthoDB" id="2019149at2759"/>
<evidence type="ECO:0000256" key="5">
    <source>
        <dbReference type="RuleBase" id="RU000589"/>
    </source>
</evidence>
<feature type="signal peptide" evidence="5">
    <location>
        <begin position="1"/>
        <end position="23"/>
    </location>
</feature>
<keyword evidence="8" id="KW-1185">Reference proteome</keyword>
<name>A0A8J5L195_ZINOF</name>
<dbReference type="InterPro" id="IPR000070">
    <property type="entry name" value="Pectinesterase_cat"/>
</dbReference>
<dbReference type="CDD" id="cd15798">
    <property type="entry name" value="PMEI-like_3"/>
    <property type="match status" value="1"/>
</dbReference>
<dbReference type="InterPro" id="IPR033131">
    <property type="entry name" value="Pectinesterase_Asp_AS"/>
</dbReference>
<gene>
    <name evidence="7" type="ORF">ZIOFF_032435</name>
</gene>
<dbReference type="EMBL" id="JACMSC010000009">
    <property type="protein sequence ID" value="KAG6507094.1"/>
    <property type="molecule type" value="Genomic_DNA"/>
</dbReference>
<keyword evidence="3 5" id="KW-0063">Aspartyl esterase</keyword>
<dbReference type="Pfam" id="PF04043">
    <property type="entry name" value="PMEI"/>
    <property type="match status" value="1"/>
</dbReference>
<dbReference type="NCBIfam" id="TIGR01614">
    <property type="entry name" value="PME_inhib"/>
    <property type="match status" value="1"/>
</dbReference>
<evidence type="ECO:0000256" key="2">
    <source>
        <dbReference type="ARBA" id="ARBA00022801"/>
    </source>
</evidence>
<feature type="chain" id="PRO_5035490114" description="Pectinesterase" evidence="5">
    <location>
        <begin position="24"/>
        <end position="539"/>
    </location>
</feature>
<evidence type="ECO:0000256" key="1">
    <source>
        <dbReference type="ARBA" id="ARBA00005184"/>
    </source>
</evidence>
<evidence type="ECO:0000256" key="4">
    <source>
        <dbReference type="PROSITE-ProRule" id="PRU10040"/>
    </source>
</evidence>
<proteinExistence type="predicted"/>
<dbReference type="EC" id="3.1.1.11" evidence="5"/>
<dbReference type="GO" id="GO:0030599">
    <property type="term" value="F:pectinesterase activity"/>
    <property type="evidence" value="ECO:0007669"/>
    <property type="project" value="UniProtKB-UniRule"/>
</dbReference>
<organism evidence="7 8">
    <name type="scientific">Zingiber officinale</name>
    <name type="common">Ginger</name>
    <name type="synonym">Amomum zingiber</name>
    <dbReference type="NCBI Taxonomy" id="94328"/>
    <lineage>
        <taxon>Eukaryota</taxon>
        <taxon>Viridiplantae</taxon>
        <taxon>Streptophyta</taxon>
        <taxon>Embryophyta</taxon>
        <taxon>Tracheophyta</taxon>
        <taxon>Spermatophyta</taxon>
        <taxon>Magnoliopsida</taxon>
        <taxon>Liliopsida</taxon>
        <taxon>Zingiberales</taxon>
        <taxon>Zingiberaceae</taxon>
        <taxon>Zingiber</taxon>
    </lineage>
</organism>
<dbReference type="GO" id="GO:0004857">
    <property type="term" value="F:enzyme inhibitor activity"/>
    <property type="evidence" value="ECO:0007669"/>
    <property type="project" value="InterPro"/>
</dbReference>
<evidence type="ECO:0000256" key="3">
    <source>
        <dbReference type="ARBA" id="ARBA00023085"/>
    </source>
</evidence>
<dbReference type="FunFam" id="2.160.20.10:FF:000001">
    <property type="entry name" value="Pectinesterase"/>
    <property type="match status" value="1"/>
</dbReference>
<feature type="active site" evidence="4">
    <location>
        <position position="376"/>
    </location>
</feature>
<comment type="catalytic activity">
    <reaction evidence="5">
        <text>[(1-&gt;4)-alpha-D-galacturonosyl methyl ester](n) + n H2O = [(1-&gt;4)-alpha-D-galacturonosyl](n) + n methanol + n H(+)</text>
        <dbReference type="Rhea" id="RHEA:22380"/>
        <dbReference type="Rhea" id="RHEA-COMP:14570"/>
        <dbReference type="Rhea" id="RHEA-COMP:14573"/>
        <dbReference type="ChEBI" id="CHEBI:15377"/>
        <dbReference type="ChEBI" id="CHEBI:15378"/>
        <dbReference type="ChEBI" id="CHEBI:17790"/>
        <dbReference type="ChEBI" id="CHEBI:140522"/>
        <dbReference type="ChEBI" id="CHEBI:140523"/>
        <dbReference type="EC" id="3.1.1.11"/>
    </reaction>
</comment>
<dbReference type="GO" id="GO:0042545">
    <property type="term" value="P:cell wall modification"/>
    <property type="evidence" value="ECO:0007669"/>
    <property type="project" value="UniProtKB-UniRule"/>
</dbReference>
<protein>
    <recommendedName>
        <fullName evidence="5">Pectinesterase</fullName>
        <ecNumber evidence="5">3.1.1.11</ecNumber>
    </recommendedName>
</protein>